<dbReference type="Proteomes" id="UP000230729">
    <property type="component" value="Unassembled WGS sequence"/>
</dbReference>
<protein>
    <submittedName>
        <fullName evidence="1">Uncharacterized protein</fullName>
    </submittedName>
</protein>
<evidence type="ECO:0000313" key="2">
    <source>
        <dbReference type="Proteomes" id="UP000230729"/>
    </source>
</evidence>
<name>A0A2G9ZNU9_9BACT</name>
<proteinExistence type="predicted"/>
<dbReference type="EMBL" id="PCSD01000028">
    <property type="protein sequence ID" value="PIP33998.1"/>
    <property type="molecule type" value="Genomic_DNA"/>
</dbReference>
<gene>
    <name evidence="1" type="ORF">COX22_01325</name>
</gene>
<sequence>MLINAGGFGISPPRLDFNVHPGEAASQSVKILRSGPADRAAINYRLKNSDFQDWFSFFPAEQAFFQKDKYQADVQVILNVPANTAPGLYRQTAYFIFSSEEQKKGVGINLGARLDIMVSVEKPALAVSGNLRAWTLSDKSFIQEYQGEFIRETGSGIMYYVDGIAGYLIKIRDQEDLNDLIRLRALGVKNSILEKIPPASEIPNTPPPAVSDLALARTLAGKFLLETEQQGQTWFVEPLTFRRHYLPPTEKALITIWNLCSPVSQEKIYQALGRNIY</sequence>
<accession>A0A2G9ZNU9</accession>
<organism evidence="1 2">
    <name type="scientific">Candidatus Falkowbacteria bacterium CG23_combo_of_CG06-09_8_20_14_all_49_15</name>
    <dbReference type="NCBI Taxonomy" id="1974572"/>
    <lineage>
        <taxon>Bacteria</taxon>
        <taxon>Candidatus Falkowiibacteriota</taxon>
    </lineage>
</organism>
<comment type="caution">
    <text evidence="1">The sequence shown here is derived from an EMBL/GenBank/DDBJ whole genome shotgun (WGS) entry which is preliminary data.</text>
</comment>
<reference evidence="1 2" key="1">
    <citation type="submission" date="2017-09" db="EMBL/GenBank/DDBJ databases">
        <title>Depth-based differentiation of microbial function through sediment-hosted aquifers and enrichment of novel symbionts in the deep terrestrial subsurface.</title>
        <authorList>
            <person name="Probst A.J."/>
            <person name="Ladd B."/>
            <person name="Jarett J.K."/>
            <person name="Geller-Mcgrath D.E."/>
            <person name="Sieber C.M."/>
            <person name="Emerson J.B."/>
            <person name="Anantharaman K."/>
            <person name="Thomas B.C."/>
            <person name="Malmstrom R."/>
            <person name="Stieglmeier M."/>
            <person name="Klingl A."/>
            <person name="Woyke T."/>
            <person name="Ryan C.M."/>
            <person name="Banfield J.F."/>
        </authorList>
    </citation>
    <scope>NUCLEOTIDE SEQUENCE [LARGE SCALE GENOMIC DNA]</scope>
    <source>
        <strain evidence="1">CG23_combo_of_CG06-09_8_20_14_all_49_15</strain>
    </source>
</reference>
<dbReference type="AlphaFoldDB" id="A0A2G9ZNU9"/>
<evidence type="ECO:0000313" key="1">
    <source>
        <dbReference type="EMBL" id="PIP33998.1"/>
    </source>
</evidence>